<keyword evidence="4" id="KW-1185">Reference proteome</keyword>
<dbReference type="SUPFAM" id="SSF140453">
    <property type="entry name" value="EsxAB dimer-like"/>
    <property type="match status" value="1"/>
</dbReference>
<gene>
    <name evidence="3" type="ORF">MAUB_48210</name>
</gene>
<proteinExistence type="predicted"/>
<evidence type="ECO:0000259" key="2">
    <source>
        <dbReference type="Pfam" id="PF06259"/>
    </source>
</evidence>
<keyword evidence="1" id="KW-0175">Coiled coil</keyword>
<feature type="domain" description="DUF1023" evidence="2">
    <location>
        <begin position="316"/>
        <end position="483"/>
    </location>
</feature>
<reference evidence="3 4" key="1">
    <citation type="journal article" date="2019" name="Emerg. Microbes Infect.">
        <title>Comprehensive subspecies identification of 175 nontuberculous mycobacteria species based on 7547 genomic profiles.</title>
        <authorList>
            <person name="Matsumoto Y."/>
            <person name="Kinjo T."/>
            <person name="Motooka D."/>
            <person name="Nabeya D."/>
            <person name="Jung N."/>
            <person name="Uechi K."/>
            <person name="Horii T."/>
            <person name="Iida T."/>
            <person name="Fujita J."/>
            <person name="Nakamura S."/>
        </authorList>
    </citation>
    <scope>NUCLEOTIDE SEQUENCE [LARGE SCALE GENOMIC DNA]</scope>
    <source>
        <strain evidence="3 4">JCM 15296</strain>
    </source>
</reference>
<feature type="coiled-coil region" evidence="1">
    <location>
        <begin position="231"/>
        <end position="258"/>
    </location>
</feature>
<dbReference type="Pfam" id="PF06259">
    <property type="entry name" value="Abhydrolase_8"/>
    <property type="match status" value="1"/>
</dbReference>
<evidence type="ECO:0000313" key="4">
    <source>
        <dbReference type="Proteomes" id="UP000465609"/>
    </source>
</evidence>
<dbReference type="RefSeq" id="WP_138231930.1">
    <property type="nucleotide sequence ID" value="NZ_AP022577.1"/>
</dbReference>
<evidence type="ECO:0000313" key="3">
    <source>
        <dbReference type="EMBL" id="BBX86948.1"/>
    </source>
</evidence>
<accession>A0ABM7IJJ1</accession>
<dbReference type="InterPro" id="IPR010427">
    <property type="entry name" value="DUF1023"/>
</dbReference>
<sequence>MAVTLADIERWDPSAVREVSDALGKRGASSDEVKAGLSKLPLIASWQGTGADAARASLDKLSSHLAAHAEEMAAVSAATKKSADEIDSVRQTLQGIYRDAKAERFDINPATGAVTSLDKDNSGDPMRFLQKVDLETRISKVLADANTADADLARAITAAGKESTGPTETRPDVRAALSKPLPEDPKQFNELWNKLTPEEKDWLYAQDHNVGNHPGMPFDPADHLGKDHYNRMHLDELMKNSQANVDDLQRRFDALAAKQYMGDHSSETGNALAALGPQLQAAKSQLDGYKAVNGALNPPKGGANSGIPRFLGLLDDQGHAAVSLQNPDLAKRDATFVPGTGQNINAFEGSNEKSIRMYQAALAADKSLMPGDVSVTTWMGYDRPMNLPEASFTDPATSGAGNLDAFQAGLRASHVGDPSINTVIGHSYGSTLVGAAASGGHHLDANNIIAVGSPGMLVNHAGDLNLDPGGHVYATKALNDVISLATDTTLGPDPIGQSFGATDLMAAPGPSLDPYSLLPTVEAHSSYWSPGNVALRNMGAVIAGQPPPVIGYPSG</sequence>
<dbReference type="InterPro" id="IPR036689">
    <property type="entry name" value="ESAT-6-like_sf"/>
</dbReference>
<dbReference type="EMBL" id="AP022577">
    <property type="protein sequence ID" value="BBX86948.1"/>
    <property type="molecule type" value="Genomic_DNA"/>
</dbReference>
<name>A0ABM7IJJ1_9MYCO</name>
<evidence type="ECO:0000256" key="1">
    <source>
        <dbReference type="SAM" id="Coils"/>
    </source>
</evidence>
<protein>
    <recommendedName>
        <fullName evidence="2">DUF1023 domain-containing protein</fullName>
    </recommendedName>
</protein>
<organism evidence="3 4">
    <name type="scientific">Mycolicibacterium aubagnense</name>
    <dbReference type="NCBI Taxonomy" id="319707"/>
    <lineage>
        <taxon>Bacteria</taxon>
        <taxon>Bacillati</taxon>
        <taxon>Actinomycetota</taxon>
        <taxon>Actinomycetes</taxon>
        <taxon>Mycobacteriales</taxon>
        <taxon>Mycobacteriaceae</taxon>
        <taxon>Mycolicibacterium</taxon>
    </lineage>
</organism>
<dbReference type="Proteomes" id="UP000465609">
    <property type="component" value="Chromosome"/>
</dbReference>